<dbReference type="GeneID" id="19463459"/>
<dbReference type="EMBL" id="KE145369">
    <property type="protein sequence ID" value="EPE27613.1"/>
    <property type="molecule type" value="Genomic_DNA"/>
</dbReference>
<keyword evidence="3" id="KW-1185">Reference proteome</keyword>
<dbReference type="RefSeq" id="XP_008084972.1">
    <property type="nucleotide sequence ID" value="XM_008086781.1"/>
</dbReference>
<dbReference type="AlphaFoldDB" id="S3DM62"/>
<evidence type="ECO:0000313" key="3">
    <source>
        <dbReference type="Proteomes" id="UP000016922"/>
    </source>
</evidence>
<evidence type="ECO:0000313" key="2">
    <source>
        <dbReference type="EMBL" id="EPE27613.1"/>
    </source>
</evidence>
<accession>S3DM62</accession>
<sequence length="94" mass="10271">MTLTFVEQKTDKRVPKETGKKSEHCTSPFYGLLGQSALMIHEANFAELVVSAVWLAEGSLADVKAKRFAAKVALCSTSISRQRTSFPVTYTATS</sequence>
<dbReference type="Proteomes" id="UP000016922">
    <property type="component" value="Unassembled WGS sequence"/>
</dbReference>
<feature type="region of interest" description="Disordered" evidence="1">
    <location>
        <begin position="1"/>
        <end position="21"/>
    </location>
</feature>
<reference evidence="2 3" key="1">
    <citation type="journal article" date="2013" name="BMC Genomics">
        <title>Genomics-driven discovery of the pneumocandin biosynthetic gene cluster in the fungus Glarea lozoyensis.</title>
        <authorList>
            <person name="Chen L."/>
            <person name="Yue Q."/>
            <person name="Zhang X."/>
            <person name="Xiang M."/>
            <person name="Wang C."/>
            <person name="Li S."/>
            <person name="Che Y."/>
            <person name="Ortiz-Lopez F.J."/>
            <person name="Bills G.F."/>
            <person name="Liu X."/>
            <person name="An Z."/>
        </authorList>
    </citation>
    <scope>NUCLEOTIDE SEQUENCE [LARGE SCALE GENOMIC DNA]</scope>
    <source>
        <strain evidence="3">ATCC 20868 / MF5171</strain>
    </source>
</reference>
<gene>
    <name evidence="2" type="ORF">GLAREA_04404</name>
</gene>
<proteinExistence type="predicted"/>
<organism evidence="2 3">
    <name type="scientific">Glarea lozoyensis (strain ATCC 20868 / MF5171)</name>
    <dbReference type="NCBI Taxonomy" id="1116229"/>
    <lineage>
        <taxon>Eukaryota</taxon>
        <taxon>Fungi</taxon>
        <taxon>Dikarya</taxon>
        <taxon>Ascomycota</taxon>
        <taxon>Pezizomycotina</taxon>
        <taxon>Leotiomycetes</taxon>
        <taxon>Helotiales</taxon>
        <taxon>Helotiaceae</taxon>
        <taxon>Glarea</taxon>
    </lineage>
</organism>
<dbReference type="HOGENOM" id="CLU_2386351_0_0_1"/>
<feature type="compositionally biased region" description="Basic and acidic residues" evidence="1">
    <location>
        <begin position="8"/>
        <end position="21"/>
    </location>
</feature>
<evidence type="ECO:0000256" key="1">
    <source>
        <dbReference type="SAM" id="MobiDB-lite"/>
    </source>
</evidence>
<protein>
    <submittedName>
        <fullName evidence="2">Uncharacterized protein</fullName>
    </submittedName>
</protein>
<dbReference type="KEGG" id="glz:GLAREA_04404"/>
<name>S3DM62_GLAL2</name>